<name>A0A3B3VA22_9TELE</name>
<dbReference type="Proteomes" id="UP000261500">
    <property type="component" value="Unplaced"/>
</dbReference>
<protein>
    <recommendedName>
        <fullName evidence="3">CUB domain-containing protein</fullName>
    </recommendedName>
</protein>
<dbReference type="InterPro" id="IPR052129">
    <property type="entry name" value="Spermadhesin-Link_domain"/>
</dbReference>
<feature type="domain" description="CUB" evidence="3">
    <location>
        <begin position="35"/>
        <end position="92"/>
    </location>
</feature>
<dbReference type="InterPro" id="IPR035914">
    <property type="entry name" value="Sperma_CUB_dom_sf"/>
</dbReference>
<reference evidence="4" key="2">
    <citation type="submission" date="2025-09" db="UniProtKB">
        <authorList>
            <consortium name="Ensembl"/>
        </authorList>
    </citation>
    <scope>IDENTIFICATION</scope>
</reference>
<keyword evidence="5" id="KW-1185">Reference proteome</keyword>
<comment type="caution">
    <text evidence="2">Lacks conserved residue(s) required for the propagation of feature annotation.</text>
</comment>
<dbReference type="GeneTree" id="ENSGT00940000155299"/>
<dbReference type="AlphaFoldDB" id="A0A3B3VA22"/>
<evidence type="ECO:0000256" key="2">
    <source>
        <dbReference type="PROSITE-ProRule" id="PRU00059"/>
    </source>
</evidence>
<evidence type="ECO:0000256" key="1">
    <source>
        <dbReference type="ARBA" id="ARBA00023157"/>
    </source>
</evidence>
<evidence type="ECO:0000259" key="3">
    <source>
        <dbReference type="PROSITE" id="PS01180"/>
    </source>
</evidence>
<organism evidence="4 5">
    <name type="scientific">Poecilia latipinna</name>
    <name type="common">sailfin molly</name>
    <dbReference type="NCBI Taxonomy" id="48699"/>
    <lineage>
        <taxon>Eukaryota</taxon>
        <taxon>Metazoa</taxon>
        <taxon>Chordata</taxon>
        <taxon>Craniata</taxon>
        <taxon>Vertebrata</taxon>
        <taxon>Euteleostomi</taxon>
        <taxon>Actinopterygii</taxon>
        <taxon>Neopterygii</taxon>
        <taxon>Teleostei</taxon>
        <taxon>Neoteleostei</taxon>
        <taxon>Acanthomorphata</taxon>
        <taxon>Ovalentaria</taxon>
        <taxon>Atherinomorphae</taxon>
        <taxon>Cyprinodontiformes</taxon>
        <taxon>Poeciliidae</taxon>
        <taxon>Poeciliinae</taxon>
        <taxon>Poecilia</taxon>
    </lineage>
</organism>
<dbReference type="PROSITE" id="PS01180">
    <property type="entry name" value="CUB"/>
    <property type="match status" value="1"/>
</dbReference>
<proteinExistence type="predicted"/>
<dbReference type="CDD" id="cd00041">
    <property type="entry name" value="CUB"/>
    <property type="match status" value="1"/>
</dbReference>
<dbReference type="PANTHER" id="PTHR46908">
    <property type="entry name" value="CUBILIN-LIKE PROTEIN"/>
    <property type="match status" value="1"/>
</dbReference>
<evidence type="ECO:0000313" key="4">
    <source>
        <dbReference type="Ensembl" id="ENSPLAP00000021786.1"/>
    </source>
</evidence>
<keyword evidence="1" id="KW-1015">Disulfide bond</keyword>
<dbReference type="Gene3D" id="2.60.120.290">
    <property type="entry name" value="Spermadhesin, CUB domain"/>
    <property type="match status" value="1"/>
</dbReference>
<sequence>MTYFPRLLCFKKNVIKIWFMYDLYNVTILCPVPGCGDTLTSPSGTITSPGHPTNYPHGANCTWYISVLPGNLIRLLFDSFNLEYHTNSLRAK</sequence>
<reference evidence="4" key="1">
    <citation type="submission" date="2025-08" db="UniProtKB">
        <authorList>
            <consortium name="Ensembl"/>
        </authorList>
    </citation>
    <scope>IDENTIFICATION</scope>
</reference>
<dbReference type="Ensembl" id="ENSPLAT00000010090.1">
    <property type="protein sequence ID" value="ENSPLAP00000021786.1"/>
    <property type="gene ID" value="ENSPLAG00000005830.1"/>
</dbReference>
<dbReference type="InterPro" id="IPR000859">
    <property type="entry name" value="CUB_dom"/>
</dbReference>
<accession>A0A3B3VA22</accession>
<dbReference type="Pfam" id="PF00431">
    <property type="entry name" value="CUB"/>
    <property type="match status" value="1"/>
</dbReference>
<dbReference type="PANTHER" id="PTHR46908:SF8">
    <property type="entry name" value="C-TYPE LECTIN DOMAIN-CONTAINING PROTEIN"/>
    <property type="match status" value="1"/>
</dbReference>
<dbReference type="SUPFAM" id="SSF49854">
    <property type="entry name" value="Spermadhesin, CUB domain"/>
    <property type="match status" value="1"/>
</dbReference>
<evidence type="ECO:0000313" key="5">
    <source>
        <dbReference type="Proteomes" id="UP000261500"/>
    </source>
</evidence>